<dbReference type="Proteomes" id="UP000240883">
    <property type="component" value="Unassembled WGS sequence"/>
</dbReference>
<name>A0A2T2NL81_CORCC</name>
<dbReference type="EMBL" id="KZ678136">
    <property type="protein sequence ID" value="PSN66140.1"/>
    <property type="molecule type" value="Genomic_DNA"/>
</dbReference>
<feature type="region of interest" description="Disordered" evidence="1">
    <location>
        <begin position="93"/>
        <end position="115"/>
    </location>
</feature>
<evidence type="ECO:0000256" key="1">
    <source>
        <dbReference type="SAM" id="MobiDB-lite"/>
    </source>
</evidence>
<accession>A0A2T2NL81</accession>
<organism evidence="2 3">
    <name type="scientific">Corynespora cassiicola Philippines</name>
    <dbReference type="NCBI Taxonomy" id="1448308"/>
    <lineage>
        <taxon>Eukaryota</taxon>
        <taxon>Fungi</taxon>
        <taxon>Dikarya</taxon>
        <taxon>Ascomycota</taxon>
        <taxon>Pezizomycotina</taxon>
        <taxon>Dothideomycetes</taxon>
        <taxon>Pleosporomycetidae</taxon>
        <taxon>Pleosporales</taxon>
        <taxon>Corynesporascaceae</taxon>
        <taxon>Corynespora</taxon>
    </lineage>
</organism>
<reference evidence="2 3" key="1">
    <citation type="journal article" date="2018" name="Front. Microbiol.">
        <title>Genome-Wide Analysis of Corynespora cassiicola Leaf Fall Disease Putative Effectors.</title>
        <authorList>
            <person name="Lopez D."/>
            <person name="Ribeiro S."/>
            <person name="Label P."/>
            <person name="Fumanal B."/>
            <person name="Venisse J.S."/>
            <person name="Kohler A."/>
            <person name="de Oliveira R.R."/>
            <person name="Labutti K."/>
            <person name="Lipzen A."/>
            <person name="Lail K."/>
            <person name="Bauer D."/>
            <person name="Ohm R.A."/>
            <person name="Barry K.W."/>
            <person name="Spatafora J."/>
            <person name="Grigoriev I.V."/>
            <person name="Martin F.M."/>
            <person name="Pujade-Renaud V."/>
        </authorList>
    </citation>
    <scope>NUCLEOTIDE SEQUENCE [LARGE SCALE GENOMIC DNA]</scope>
    <source>
        <strain evidence="2 3">Philippines</strain>
    </source>
</reference>
<sequence>MELSCRQVAPSYGCSSSTQTHTHRDISHCSGCRRTGPEGSESIRRYYLAGLFGLRMKLAVALSVPQSTCLYRKVGGRSRKSLSGLAPRSSPWFISTDPDAPEKSRYNPAPSASSGSCAVLIPSLASRGQVHGRGGAVGGLGADLDIHNVLTGLTPRIESERRKLNHNPSF</sequence>
<protein>
    <submittedName>
        <fullName evidence="2">Uncharacterized protein</fullName>
    </submittedName>
</protein>
<feature type="region of interest" description="Disordered" evidence="1">
    <location>
        <begin position="1"/>
        <end position="38"/>
    </location>
</feature>
<keyword evidence="3" id="KW-1185">Reference proteome</keyword>
<proteinExistence type="predicted"/>
<evidence type="ECO:0000313" key="3">
    <source>
        <dbReference type="Proteomes" id="UP000240883"/>
    </source>
</evidence>
<dbReference type="AlphaFoldDB" id="A0A2T2NL81"/>
<evidence type="ECO:0000313" key="2">
    <source>
        <dbReference type="EMBL" id="PSN66140.1"/>
    </source>
</evidence>
<gene>
    <name evidence="2" type="ORF">BS50DRAFT_407878</name>
</gene>